<keyword evidence="7" id="KW-1185">Reference proteome</keyword>
<dbReference type="SUPFAM" id="SSF53850">
    <property type="entry name" value="Periplasmic binding protein-like II"/>
    <property type="match status" value="1"/>
</dbReference>
<dbReference type="PANTHER" id="PTHR35936">
    <property type="entry name" value="MEMBRANE-BOUND LYTIC MUREIN TRANSGLYCOSYLASE F"/>
    <property type="match status" value="1"/>
</dbReference>
<evidence type="ECO:0000313" key="7">
    <source>
        <dbReference type="Proteomes" id="UP000231962"/>
    </source>
</evidence>
<evidence type="ECO:0000313" key="5">
    <source>
        <dbReference type="EMBL" id="PJZ68623.1"/>
    </source>
</evidence>
<dbReference type="OrthoDB" id="336419at2"/>
<evidence type="ECO:0000256" key="1">
    <source>
        <dbReference type="ARBA" id="ARBA00022729"/>
    </source>
</evidence>
<proteinExistence type="predicted"/>
<dbReference type="EMBL" id="NPDZ01000015">
    <property type="protein sequence ID" value="PJZ71970.1"/>
    <property type="molecule type" value="Genomic_DNA"/>
</dbReference>
<protein>
    <submittedName>
        <fullName evidence="6">ABC transporter substrate-binding protein</fullName>
    </submittedName>
</protein>
<dbReference type="Gene3D" id="3.40.190.10">
    <property type="entry name" value="Periplasmic binding protein-like II"/>
    <property type="match status" value="2"/>
</dbReference>
<dbReference type="GO" id="GO:0016020">
    <property type="term" value="C:membrane"/>
    <property type="evidence" value="ECO:0007669"/>
    <property type="project" value="InterPro"/>
</dbReference>
<organism evidence="6 8">
    <name type="scientific">Leptospira perolatii</name>
    <dbReference type="NCBI Taxonomy" id="2023191"/>
    <lineage>
        <taxon>Bacteria</taxon>
        <taxon>Pseudomonadati</taxon>
        <taxon>Spirochaetota</taxon>
        <taxon>Spirochaetia</taxon>
        <taxon>Leptospirales</taxon>
        <taxon>Leptospiraceae</taxon>
        <taxon>Leptospira</taxon>
    </lineage>
</organism>
<accession>A0A2M9ZIS9</accession>
<dbReference type="Proteomes" id="UP000231990">
    <property type="component" value="Unassembled WGS sequence"/>
</dbReference>
<gene>
    <name evidence="5" type="ORF">CH360_15185</name>
    <name evidence="6" type="ORF">CH373_16640</name>
</gene>
<feature type="domain" description="Ionotropic glutamate receptor C-terminal" evidence="4">
    <location>
        <begin position="40"/>
        <end position="278"/>
    </location>
</feature>
<dbReference type="InterPro" id="IPR001638">
    <property type="entry name" value="Solute-binding_3/MltF_N"/>
</dbReference>
<dbReference type="PANTHER" id="PTHR35936:SF17">
    <property type="entry name" value="ARGININE-BINDING EXTRACELLULAR PROTEIN ARTP"/>
    <property type="match status" value="1"/>
</dbReference>
<evidence type="ECO:0000313" key="8">
    <source>
        <dbReference type="Proteomes" id="UP000231990"/>
    </source>
</evidence>
<comment type="caution">
    <text evidence="6">The sequence shown here is derived from an EMBL/GenBank/DDBJ whole genome shotgun (WGS) entry which is preliminary data.</text>
</comment>
<evidence type="ECO:0000313" key="6">
    <source>
        <dbReference type="EMBL" id="PJZ71970.1"/>
    </source>
</evidence>
<reference evidence="7 8" key="1">
    <citation type="submission" date="2017-07" db="EMBL/GenBank/DDBJ databases">
        <title>Leptospira spp. isolated from tropical soils.</title>
        <authorList>
            <person name="Thibeaux R."/>
            <person name="Iraola G."/>
            <person name="Ferres I."/>
            <person name="Bierque E."/>
            <person name="Girault D."/>
            <person name="Soupe-Gilbert M.-E."/>
            <person name="Picardeau M."/>
            <person name="Goarant C."/>
        </authorList>
    </citation>
    <scope>NUCLEOTIDE SEQUENCE [LARGE SCALE GENOMIC DNA]</scope>
    <source>
        <strain evidence="6 8">FH1-B-B1</strain>
        <strain evidence="5 7">FH1-B-C1</strain>
    </source>
</reference>
<dbReference type="AlphaFoldDB" id="A0A2M9ZIS9"/>
<dbReference type="SMART" id="SM00079">
    <property type="entry name" value="PBPe"/>
    <property type="match status" value="1"/>
</dbReference>
<dbReference type="EMBL" id="NPDY01000018">
    <property type="protein sequence ID" value="PJZ68623.1"/>
    <property type="molecule type" value="Genomic_DNA"/>
</dbReference>
<keyword evidence="1 2" id="KW-0732">Signal</keyword>
<evidence type="ECO:0000259" key="3">
    <source>
        <dbReference type="SMART" id="SM00062"/>
    </source>
</evidence>
<dbReference type="Proteomes" id="UP000231962">
    <property type="component" value="Unassembled WGS sequence"/>
</dbReference>
<feature type="signal peptide" evidence="2">
    <location>
        <begin position="1"/>
        <end position="25"/>
    </location>
</feature>
<dbReference type="GO" id="GO:0015276">
    <property type="term" value="F:ligand-gated monoatomic ion channel activity"/>
    <property type="evidence" value="ECO:0007669"/>
    <property type="project" value="InterPro"/>
</dbReference>
<dbReference type="SMART" id="SM00062">
    <property type="entry name" value="PBPb"/>
    <property type="match status" value="1"/>
</dbReference>
<dbReference type="InterPro" id="IPR001320">
    <property type="entry name" value="Iontro_rcpt_C"/>
</dbReference>
<dbReference type="Pfam" id="PF00497">
    <property type="entry name" value="SBP_bac_3"/>
    <property type="match status" value="1"/>
</dbReference>
<sequence length="286" mass="31919">MISSPKILLVGLLLCVLANVTPQNANGRESRLDQILKRGELRVSGNKNLPPFYVSDPKEGYPGFDAELGKRYADFLGVKYIFIHKPNFEDHAEALASGEVDLSLSGLAATLERSKRVKFSSPYIISSTAALIQKRLLPPPPEGDIVTTVNFRNILDLKYVSGISFGVRAFSGSHEFVQNKFPNSRIYTYGSVAEAWAAVQEGKADCFVADTFYIKGLLLRDPAIVSNFRPLLEQVSEDHLSALLPKGDLVYYRNFEFFLSELSRTGELKALENRYFQSSNWVNTPK</sequence>
<evidence type="ECO:0000256" key="2">
    <source>
        <dbReference type="SAM" id="SignalP"/>
    </source>
</evidence>
<feature type="domain" description="Solute-binding protein family 3/N-terminal" evidence="3">
    <location>
        <begin position="40"/>
        <end position="279"/>
    </location>
</feature>
<evidence type="ECO:0000259" key="4">
    <source>
        <dbReference type="SMART" id="SM00079"/>
    </source>
</evidence>
<name>A0A2M9ZIS9_9LEPT</name>
<dbReference type="RefSeq" id="WP_100714906.1">
    <property type="nucleotide sequence ID" value="NZ_NPDY01000018.1"/>
</dbReference>
<feature type="chain" id="PRO_5014993893" evidence="2">
    <location>
        <begin position="26"/>
        <end position="286"/>
    </location>
</feature>